<sequence length="128" mass="14711">MNCPFCSPEHDKGQNIILKNDHCMFIQKPQEILIGSGLIVPITHRETVFDLTTVEWEATIELLHQAKKILDKEYEPHGYNIGWNCGSVGGQEIFHAHLHVIPRFDDEPLAGKGIRHWIKHPSNKRRSL</sequence>
<dbReference type="RefSeq" id="WP_377928473.1">
    <property type="nucleotide sequence ID" value="NZ_JBHUEM010000020.1"/>
</dbReference>
<organism evidence="3 4">
    <name type="scientific">Bacillus salitolerans</name>
    <dbReference type="NCBI Taxonomy" id="1437434"/>
    <lineage>
        <taxon>Bacteria</taxon>
        <taxon>Bacillati</taxon>
        <taxon>Bacillota</taxon>
        <taxon>Bacilli</taxon>
        <taxon>Bacillales</taxon>
        <taxon>Bacillaceae</taxon>
        <taxon>Bacillus</taxon>
    </lineage>
</organism>
<protein>
    <submittedName>
        <fullName evidence="3">HIT family protein</fullName>
        <ecNumber evidence="3">2.1.1.-</ecNumber>
    </submittedName>
</protein>
<dbReference type="GO" id="GO:0032259">
    <property type="term" value="P:methylation"/>
    <property type="evidence" value="ECO:0007669"/>
    <property type="project" value="UniProtKB-KW"/>
</dbReference>
<dbReference type="PROSITE" id="PS51084">
    <property type="entry name" value="HIT_2"/>
    <property type="match status" value="1"/>
</dbReference>
<dbReference type="Gene3D" id="3.30.428.10">
    <property type="entry name" value="HIT-like"/>
    <property type="match status" value="1"/>
</dbReference>
<evidence type="ECO:0000313" key="3">
    <source>
        <dbReference type="EMBL" id="MFD1737271.1"/>
    </source>
</evidence>
<dbReference type="InterPro" id="IPR036265">
    <property type="entry name" value="HIT-like_sf"/>
</dbReference>
<dbReference type="PANTHER" id="PTHR42997:SF1">
    <property type="entry name" value="AP-4-A PHOSPHORYLASE"/>
    <property type="match status" value="1"/>
</dbReference>
<dbReference type="SUPFAM" id="SSF54197">
    <property type="entry name" value="HIT-like"/>
    <property type="match status" value="1"/>
</dbReference>
<proteinExistence type="predicted"/>
<evidence type="ECO:0000259" key="2">
    <source>
        <dbReference type="PROSITE" id="PS51084"/>
    </source>
</evidence>
<name>A0ABW4LQY9_9BACI</name>
<feature type="short sequence motif" description="Histidine triad motif" evidence="1">
    <location>
        <begin position="95"/>
        <end position="99"/>
    </location>
</feature>
<dbReference type="EC" id="2.1.1.-" evidence="3"/>
<dbReference type="PANTHER" id="PTHR42997">
    <property type="entry name" value="HIT FAMILY HYDROLASE"/>
    <property type="match status" value="1"/>
</dbReference>
<dbReference type="InterPro" id="IPR011146">
    <property type="entry name" value="HIT-like"/>
</dbReference>
<dbReference type="EMBL" id="JBHUEM010000020">
    <property type="protein sequence ID" value="MFD1737271.1"/>
    <property type="molecule type" value="Genomic_DNA"/>
</dbReference>
<evidence type="ECO:0000313" key="4">
    <source>
        <dbReference type="Proteomes" id="UP001597214"/>
    </source>
</evidence>
<keyword evidence="3" id="KW-0808">Transferase</keyword>
<keyword evidence="3" id="KW-0489">Methyltransferase</keyword>
<comment type="caution">
    <text evidence="3">The sequence shown here is derived from an EMBL/GenBank/DDBJ whole genome shotgun (WGS) entry which is preliminary data.</text>
</comment>
<dbReference type="InterPro" id="IPR052908">
    <property type="entry name" value="AP-4-A_phosphorylase"/>
</dbReference>
<reference evidence="4" key="1">
    <citation type="journal article" date="2019" name="Int. J. Syst. Evol. Microbiol.">
        <title>The Global Catalogue of Microorganisms (GCM) 10K type strain sequencing project: providing services to taxonomists for standard genome sequencing and annotation.</title>
        <authorList>
            <consortium name="The Broad Institute Genomics Platform"/>
            <consortium name="The Broad Institute Genome Sequencing Center for Infectious Disease"/>
            <person name="Wu L."/>
            <person name="Ma J."/>
        </authorList>
    </citation>
    <scope>NUCLEOTIDE SEQUENCE [LARGE SCALE GENOMIC DNA]</scope>
    <source>
        <strain evidence="4">CCUG 49339</strain>
    </source>
</reference>
<gene>
    <name evidence="3" type="ORF">ACFSCX_11975</name>
</gene>
<feature type="domain" description="HIT" evidence="2">
    <location>
        <begin position="4"/>
        <end position="110"/>
    </location>
</feature>
<dbReference type="GO" id="GO:0008168">
    <property type="term" value="F:methyltransferase activity"/>
    <property type="evidence" value="ECO:0007669"/>
    <property type="project" value="UniProtKB-KW"/>
</dbReference>
<evidence type="ECO:0000256" key="1">
    <source>
        <dbReference type="PROSITE-ProRule" id="PRU00464"/>
    </source>
</evidence>
<accession>A0ABW4LQY9</accession>
<dbReference type="Proteomes" id="UP001597214">
    <property type="component" value="Unassembled WGS sequence"/>
</dbReference>
<dbReference type="Pfam" id="PF01230">
    <property type="entry name" value="HIT"/>
    <property type="match status" value="1"/>
</dbReference>
<keyword evidence="4" id="KW-1185">Reference proteome</keyword>